<evidence type="ECO:0000313" key="1">
    <source>
        <dbReference type="EMBL" id="KAK7397297.1"/>
    </source>
</evidence>
<accession>A0AAN9SJI1</accession>
<sequence length="72" mass="8270">MEGSTIRTLSDSFIVHAVSILKSCKNYVAAGIRAQRRGSAFWKQKQNMFSTYELNCKSTESLWQEIEVECMM</sequence>
<reference evidence="1 2" key="1">
    <citation type="submission" date="2024-01" db="EMBL/GenBank/DDBJ databases">
        <title>The genomes of 5 underutilized Papilionoideae crops provide insights into root nodulation and disease resistanc.</title>
        <authorList>
            <person name="Jiang F."/>
        </authorList>
    </citation>
    <scope>NUCLEOTIDE SEQUENCE [LARGE SCALE GENOMIC DNA]</scope>
    <source>
        <strain evidence="1">DUOXIRENSHENG_FW03</strain>
        <tissue evidence="1">Leaves</tissue>
    </source>
</reference>
<dbReference type="AlphaFoldDB" id="A0AAN9SJI1"/>
<protein>
    <submittedName>
        <fullName evidence="1">Uncharacterized protein</fullName>
    </submittedName>
</protein>
<keyword evidence="2" id="KW-1185">Reference proteome</keyword>
<comment type="caution">
    <text evidence="1">The sequence shown here is derived from an EMBL/GenBank/DDBJ whole genome shotgun (WGS) entry which is preliminary data.</text>
</comment>
<name>A0AAN9SJI1_PSOTE</name>
<proteinExistence type="predicted"/>
<dbReference type="EMBL" id="JAYMYS010000004">
    <property type="protein sequence ID" value="KAK7397297.1"/>
    <property type="molecule type" value="Genomic_DNA"/>
</dbReference>
<dbReference type="Proteomes" id="UP001386955">
    <property type="component" value="Unassembled WGS sequence"/>
</dbReference>
<evidence type="ECO:0000313" key="2">
    <source>
        <dbReference type="Proteomes" id="UP001386955"/>
    </source>
</evidence>
<organism evidence="1 2">
    <name type="scientific">Psophocarpus tetragonolobus</name>
    <name type="common">Winged bean</name>
    <name type="synonym">Dolichos tetragonolobus</name>
    <dbReference type="NCBI Taxonomy" id="3891"/>
    <lineage>
        <taxon>Eukaryota</taxon>
        <taxon>Viridiplantae</taxon>
        <taxon>Streptophyta</taxon>
        <taxon>Embryophyta</taxon>
        <taxon>Tracheophyta</taxon>
        <taxon>Spermatophyta</taxon>
        <taxon>Magnoliopsida</taxon>
        <taxon>eudicotyledons</taxon>
        <taxon>Gunneridae</taxon>
        <taxon>Pentapetalae</taxon>
        <taxon>rosids</taxon>
        <taxon>fabids</taxon>
        <taxon>Fabales</taxon>
        <taxon>Fabaceae</taxon>
        <taxon>Papilionoideae</taxon>
        <taxon>50 kb inversion clade</taxon>
        <taxon>NPAAA clade</taxon>
        <taxon>indigoferoid/millettioid clade</taxon>
        <taxon>Phaseoleae</taxon>
        <taxon>Psophocarpus</taxon>
    </lineage>
</organism>
<gene>
    <name evidence="1" type="ORF">VNO78_18465</name>
</gene>